<dbReference type="Proteomes" id="UP000541136">
    <property type="component" value="Unassembled WGS sequence"/>
</dbReference>
<proteinExistence type="predicted"/>
<evidence type="ECO:0000256" key="1">
    <source>
        <dbReference type="SAM" id="Phobius"/>
    </source>
</evidence>
<feature type="non-terminal residue" evidence="2">
    <location>
        <position position="110"/>
    </location>
</feature>
<evidence type="ECO:0000313" key="3">
    <source>
        <dbReference type="Proteomes" id="UP000541136"/>
    </source>
</evidence>
<gene>
    <name evidence="2" type="ORF">HNR28_002671</name>
</gene>
<name>A0A7W9TPV8_CASDE</name>
<reference evidence="2 3" key="1">
    <citation type="submission" date="2020-08" db="EMBL/GenBank/DDBJ databases">
        <title>Genomic Encyclopedia of Type Strains, Phase IV (KMG-IV): sequencing the most valuable type-strain genomes for metagenomic binning, comparative biology and taxonomic classification.</title>
        <authorList>
            <person name="Goeker M."/>
        </authorList>
    </citation>
    <scope>NUCLEOTIDE SEQUENCE [LARGE SCALE GENOMIC DNA]</scope>
    <source>
        <strain evidence="2 3">DSM 12141</strain>
    </source>
</reference>
<protein>
    <submittedName>
        <fullName evidence="2">Uncharacterized protein</fullName>
    </submittedName>
</protein>
<comment type="caution">
    <text evidence="2">The sequence shown here is derived from an EMBL/GenBank/DDBJ whole genome shotgun (WGS) entry which is preliminary data.</text>
</comment>
<organism evidence="2 3">
    <name type="scientific">Castellaniella defragrans</name>
    <name type="common">Alcaligenes defragrans</name>
    <dbReference type="NCBI Taxonomy" id="75697"/>
    <lineage>
        <taxon>Bacteria</taxon>
        <taxon>Pseudomonadati</taxon>
        <taxon>Pseudomonadota</taxon>
        <taxon>Betaproteobacteria</taxon>
        <taxon>Burkholderiales</taxon>
        <taxon>Alcaligenaceae</taxon>
        <taxon>Castellaniella</taxon>
    </lineage>
</organism>
<accession>A0A7W9TPV8</accession>
<sequence length="110" mass="12765">MLRHRLAALFEPRSLLILSSRELPVVRTPPALLKGRIADVRIGDDGRWQMPQRLDFLQEGQRLDMALLCLDPALLPAALVWCFINTIIYTQLWPLLHARLSRGWPRRSWS</sequence>
<dbReference type="EMBL" id="JACHIB010000016">
    <property type="protein sequence ID" value="MBB6084624.1"/>
    <property type="molecule type" value="Genomic_DNA"/>
</dbReference>
<dbReference type="AlphaFoldDB" id="A0A7W9TPV8"/>
<keyword evidence="1" id="KW-0472">Membrane</keyword>
<feature type="transmembrane region" description="Helical" evidence="1">
    <location>
        <begin position="73"/>
        <end position="96"/>
    </location>
</feature>
<keyword evidence="1" id="KW-0812">Transmembrane</keyword>
<keyword evidence="1" id="KW-1133">Transmembrane helix</keyword>
<evidence type="ECO:0000313" key="2">
    <source>
        <dbReference type="EMBL" id="MBB6084624.1"/>
    </source>
</evidence>